<comment type="catalytic activity">
    <reaction evidence="12">
        <text>5,6-dihydrouridine(16) in tRNA + NAD(+) = uridine(16) in tRNA + NADH + H(+)</text>
        <dbReference type="Rhea" id="RHEA:53380"/>
        <dbReference type="Rhea" id="RHEA-COMP:13543"/>
        <dbReference type="Rhea" id="RHEA-COMP:13544"/>
        <dbReference type="ChEBI" id="CHEBI:15378"/>
        <dbReference type="ChEBI" id="CHEBI:57540"/>
        <dbReference type="ChEBI" id="CHEBI:57945"/>
        <dbReference type="ChEBI" id="CHEBI:65315"/>
        <dbReference type="ChEBI" id="CHEBI:74443"/>
        <dbReference type="EC" id="1.3.1.88"/>
    </reaction>
    <physiologicalReaction direction="right-to-left" evidence="12">
        <dbReference type="Rhea" id="RHEA:53382"/>
    </physiologicalReaction>
</comment>
<dbReference type="GO" id="GO:0017150">
    <property type="term" value="F:tRNA dihydrouridine synthase activity"/>
    <property type="evidence" value="ECO:0007669"/>
    <property type="project" value="InterPro"/>
</dbReference>
<evidence type="ECO:0000256" key="6">
    <source>
        <dbReference type="ARBA" id="ARBA00023002"/>
    </source>
</evidence>
<dbReference type="GO" id="GO:0050660">
    <property type="term" value="F:flavin adenine dinucleotide binding"/>
    <property type="evidence" value="ECO:0007669"/>
    <property type="project" value="InterPro"/>
</dbReference>
<evidence type="ECO:0000256" key="12">
    <source>
        <dbReference type="ARBA" id="ARBA00048934"/>
    </source>
</evidence>
<dbReference type="PROSITE" id="PS01136">
    <property type="entry name" value="UPF0034"/>
    <property type="match status" value="1"/>
</dbReference>
<dbReference type="Pfam" id="PF01207">
    <property type="entry name" value="Dus"/>
    <property type="match status" value="1"/>
</dbReference>
<protein>
    <recommendedName>
        <fullName evidence="9">tRNA-dihydrouridine(16/17) synthase [NAD(P)(+)]</fullName>
        <ecNumber evidence="9">1.3.1.88</ecNumber>
    </recommendedName>
</protein>
<keyword evidence="5" id="KW-0521">NADP</keyword>
<keyword evidence="7" id="KW-0520">NAD</keyword>
<evidence type="ECO:0000313" key="16">
    <source>
        <dbReference type="WBParaSite" id="ALUE_0000572201-mRNA-1"/>
    </source>
</evidence>
<keyword evidence="2" id="KW-0285">Flavoprotein</keyword>
<comment type="cofactor">
    <cofactor evidence="1">
        <name>FMN</name>
        <dbReference type="ChEBI" id="CHEBI:58210"/>
    </cofactor>
</comment>
<evidence type="ECO:0000256" key="2">
    <source>
        <dbReference type="ARBA" id="ARBA00022630"/>
    </source>
</evidence>
<evidence type="ECO:0000256" key="3">
    <source>
        <dbReference type="ARBA" id="ARBA00022643"/>
    </source>
</evidence>
<evidence type="ECO:0000313" key="15">
    <source>
        <dbReference type="Proteomes" id="UP000036681"/>
    </source>
</evidence>
<keyword evidence="6" id="KW-0560">Oxidoreductase</keyword>
<comment type="catalytic activity">
    <reaction evidence="11">
        <text>5,6-dihydrouridine(16) in tRNA + NADP(+) = uridine(16) in tRNA + NADPH + H(+)</text>
        <dbReference type="Rhea" id="RHEA:53376"/>
        <dbReference type="Rhea" id="RHEA-COMP:13543"/>
        <dbReference type="Rhea" id="RHEA-COMP:13544"/>
        <dbReference type="ChEBI" id="CHEBI:15378"/>
        <dbReference type="ChEBI" id="CHEBI:57783"/>
        <dbReference type="ChEBI" id="CHEBI:58349"/>
        <dbReference type="ChEBI" id="CHEBI:65315"/>
        <dbReference type="ChEBI" id="CHEBI:74443"/>
        <dbReference type="EC" id="1.3.1.88"/>
    </reaction>
    <physiologicalReaction direction="right-to-left" evidence="11">
        <dbReference type="Rhea" id="RHEA:53378"/>
    </physiologicalReaction>
</comment>
<dbReference type="AlphaFoldDB" id="A0A9J2P7A0"/>
<evidence type="ECO:0000259" key="14">
    <source>
        <dbReference type="Pfam" id="PF01207"/>
    </source>
</evidence>
<evidence type="ECO:0000256" key="8">
    <source>
        <dbReference type="ARBA" id="ARBA00038313"/>
    </source>
</evidence>
<evidence type="ECO:0000256" key="9">
    <source>
        <dbReference type="ARBA" id="ARBA00038890"/>
    </source>
</evidence>
<keyword evidence="15" id="KW-1185">Reference proteome</keyword>
<organism evidence="15 16">
    <name type="scientific">Ascaris lumbricoides</name>
    <name type="common">Giant roundworm</name>
    <dbReference type="NCBI Taxonomy" id="6252"/>
    <lineage>
        <taxon>Eukaryota</taxon>
        <taxon>Metazoa</taxon>
        <taxon>Ecdysozoa</taxon>
        <taxon>Nematoda</taxon>
        <taxon>Chromadorea</taxon>
        <taxon>Rhabditida</taxon>
        <taxon>Spirurina</taxon>
        <taxon>Ascaridomorpha</taxon>
        <taxon>Ascaridoidea</taxon>
        <taxon>Ascarididae</taxon>
        <taxon>Ascaris</taxon>
    </lineage>
</organism>
<evidence type="ECO:0000256" key="1">
    <source>
        <dbReference type="ARBA" id="ARBA00001917"/>
    </source>
</evidence>
<comment type="catalytic activity">
    <reaction evidence="10">
        <text>5,6-dihydrouridine(17) in tRNA + NAD(+) = uridine(17) in tRNA + NADH + H(+)</text>
        <dbReference type="Rhea" id="RHEA:53372"/>
        <dbReference type="Rhea" id="RHEA-COMP:13541"/>
        <dbReference type="Rhea" id="RHEA-COMP:13542"/>
        <dbReference type="ChEBI" id="CHEBI:15378"/>
        <dbReference type="ChEBI" id="CHEBI:57540"/>
        <dbReference type="ChEBI" id="CHEBI:57945"/>
        <dbReference type="ChEBI" id="CHEBI:65315"/>
        <dbReference type="ChEBI" id="CHEBI:74443"/>
        <dbReference type="EC" id="1.3.1.88"/>
    </reaction>
    <physiologicalReaction direction="right-to-left" evidence="10">
        <dbReference type="Rhea" id="RHEA:53374"/>
    </physiologicalReaction>
</comment>
<dbReference type="Proteomes" id="UP000036681">
    <property type="component" value="Unplaced"/>
</dbReference>
<comment type="similarity">
    <text evidence="8">Belongs to the Dus family. Dus1 subfamily.</text>
</comment>
<dbReference type="PANTHER" id="PTHR11082">
    <property type="entry name" value="TRNA-DIHYDROURIDINE SYNTHASE"/>
    <property type="match status" value="1"/>
</dbReference>
<evidence type="ECO:0000256" key="11">
    <source>
        <dbReference type="ARBA" id="ARBA00047652"/>
    </source>
</evidence>
<evidence type="ECO:0000256" key="13">
    <source>
        <dbReference type="ARBA" id="ARBA00049467"/>
    </source>
</evidence>
<evidence type="ECO:0000256" key="4">
    <source>
        <dbReference type="ARBA" id="ARBA00022694"/>
    </source>
</evidence>
<dbReference type="PANTHER" id="PTHR11082:SF5">
    <property type="entry name" value="TRNA-DIHYDROURIDINE(16_17) SYNTHASE [NAD(P)(+)]-LIKE"/>
    <property type="match status" value="1"/>
</dbReference>
<dbReference type="WBParaSite" id="ALUE_0000572201-mRNA-1">
    <property type="protein sequence ID" value="ALUE_0000572201-mRNA-1"/>
    <property type="gene ID" value="ALUE_0000572201"/>
</dbReference>
<dbReference type="CDD" id="cd02801">
    <property type="entry name" value="DUS_like_FMN"/>
    <property type="match status" value="1"/>
</dbReference>
<keyword evidence="4" id="KW-0819">tRNA processing</keyword>
<proteinExistence type="inferred from homology"/>
<dbReference type="InterPro" id="IPR013785">
    <property type="entry name" value="Aldolase_TIM"/>
</dbReference>
<dbReference type="EC" id="1.3.1.88" evidence="9"/>
<reference evidence="16" key="1">
    <citation type="submission" date="2023-03" db="UniProtKB">
        <authorList>
            <consortium name="WormBaseParasite"/>
        </authorList>
    </citation>
    <scope>IDENTIFICATION</scope>
</reference>
<dbReference type="Gene3D" id="3.20.20.70">
    <property type="entry name" value="Aldolase class I"/>
    <property type="match status" value="1"/>
</dbReference>
<comment type="catalytic activity">
    <reaction evidence="13">
        <text>5,6-dihydrouridine(17) in tRNA + NADP(+) = uridine(17) in tRNA + NADPH + H(+)</text>
        <dbReference type="Rhea" id="RHEA:53368"/>
        <dbReference type="Rhea" id="RHEA-COMP:13541"/>
        <dbReference type="Rhea" id="RHEA-COMP:13542"/>
        <dbReference type="ChEBI" id="CHEBI:15378"/>
        <dbReference type="ChEBI" id="CHEBI:57783"/>
        <dbReference type="ChEBI" id="CHEBI:58349"/>
        <dbReference type="ChEBI" id="CHEBI:65315"/>
        <dbReference type="ChEBI" id="CHEBI:74443"/>
        <dbReference type="EC" id="1.3.1.88"/>
    </reaction>
    <physiologicalReaction direction="right-to-left" evidence="13">
        <dbReference type="Rhea" id="RHEA:53370"/>
    </physiologicalReaction>
</comment>
<dbReference type="InterPro" id="IPR035587">
    <property type="entry name" value="DUS-like_FMN-bd"/>
</dbReference>
<sequence>MVQGLQVQVEGDGVDGIFVVGKNATVRSDPPTLTDAEKDAKKLRWKQKLQNMRCVVAPMVDQSELAFRMMMRQHGADLCFSPMIHAQLFVKDLTYRRSALSSCPSDRPLIVQFCANEPHMLLTACLLVEDICDGVDLNLGCPQLIAKRGHYGAYLEEDLDLVCEMVSLVHSHCRVPLSCKIRILDEIGKTVNYARALEKAGACMLTVHGRTRQQRGASTGLADWNAIRIVKRAISIPLLANGSIQMPDDVERCLKMTGANAVMSAEGVLSNPLLFEGRHEPNWVVAREYLQYALQYKAGVSSIRAHLFRICHHRSEPTKISSPSLTQIHAVANEPLFMDVVLNESLLEYSDLREKMSYVCTQREFHEILNEIEDRVNDVLNMKDLDPHGDTFGLSKTRACAPCPPYLPHWICKPYFRPLRDDSILSNSAYRERRRAELDALAEQTGLSRRQIRKREKRRDFISFHSYVKEESYIIRILPFQIGDRKERSKKQSYPKCVRCSLPASQGCIFLFCKNCCRYKTTHERLDCKGKALNLINYA</sequence>
<accession>A0A9J2P7A0</accession>
<dbReference type="InterPro" id="IPR018517">
    <property type="entry name" value="tRNA_hU_synthase_CS"/>
</dbReference>
<feature type="domain" description="DUS-like FMN-binding" evidence="14">
    <location>
        <begin position="56"/>
        <end position="313"/>
    </location>
</feature>
<evidence type="ECO:0000256" key="5">
    <source>
        <dbReference type="ARBA" id="ARBA00022857"/>
    </source>
</evidence>
<keyword evidence="3" id="KW-0288">FMN</keyword>
<evidence type="ECO:0000256" key="10">
    <source>
        <dbReference type="ARBA" id="ARBA00047287"/>
    </source>
</evidence>
<name>A0A9J2P7A0_ASCLU</name>
<evidence type="ECO:0000256" key="7">
    <source>
        <dbReference type="ARBA" id="ARBA00023027"/>
    </source>
</evidence>
<dbReference type="SUPFAM" id="SSF51395">
    <property type="entry name" value="FMN-linked oxidoreductases"/>
    <property type="match status" value="1"/>
</dbReference>